<dbReference type="GO" id="GO:0005524">
    <property type="term" value="F:ATP binding"/>
    <property type="evidence" value="ECO:0007669"/>
    <property type="project" value="InterPro"/>
</dbReference>
<dbReference type="RefSeq" id="WP_002683895.1">
    <property type="nucleotide sequence ID" value="NZ_CM001795.1"/>
</dbReference>
<organism evidence="2">
    <name type="scientific">Treponema denticola H-22</name>
    <dbReference type="NCBI Taxonomy" id="999432"/>
    <lineage>
        <taxon>Bacteria</taxon>
        <taxon>Pseudomonadati</taxon>
        <taxon>Spirochaetota</taxon>
        <taxon>Spirochaetia</taxon>
        <taxon>Spirochaetales</taxon>
        <taxon>Treponemataceae</taxon>
        <taxon>Treponema</taxon>
    </lineage>
</organism>
<gene>
    <name evidence="2" type="ORF">HMPREF9726_00979</name>
</gene>
<dbReference type="Gene3D" id="3.30.980.10">
    <property type="entry name" value="Threonyl-trna Synthetase, Chain A, domain 2"/>
    <property type="match status" value="1"/>
</dbReference>
<dbReference type="HOGENOM" id="CLU_023775_1_0_12"/>
<dbReference type="InterPro" id="IPR027417">
    <property type="entry name" value="P-loop_NTPase"/>
</dbReference>
<dbReference type="InterPro" id="IPR018163">
    <property type="entry name" value="Thr/Ala-tRNA-synth_IIc_edit"/>
</dbReference>
<dbReference type="InterPro" id="IPR006083">
    <property type="entry name" value="PRK/URK"/>
</dbReference>
<proteinExistence type="predicted"/>
<comment type="caution">
    <text evidence="2">The sequence shown here is derived from an EMBL/GenBank/DDBJ whole genome shotgun (WGS) entry which is preliminary data.</text>
</comment>
<dbReference type="SUPFAM" id="SSF52540">
    <property type="entry name" value="P-loop containing nucleoside triphosphate hydrolases"/>
    <property type="match status" value="1"/>
</dbReference>
<evidence type="ECO:0000313" key="2">
    <source>
        <dbReference type="EMBL" id="EMB34230.1"/>
    </source>
</evidence>
<dbReference type="PRINTS" id="PR00988">
    <property type="entry name" value="URIDINKINASE"/>
</dbReference>
<dbReference type="GO" id="GO:0016301">
    <property type="term" value="F:kinase activity"/>
    <property type="evidence" value="ECO:0007669"/>
    <property type="project" value="InterPro"/>
</dbReference>
<dbReference type="Pfam" id="PF00485">
    <property type="entry name" value="PRK"/>
    <property type="match status" value="1"/>
</dbReference>
<name>A0A0E2E656_TREDN</name>
<accession>A0A0E2E656</accession>
<dbReference type="Gene3D" id="3.40.50.300">
    <property type="entry name" value="P-loop containing nucleotide triphosphate hydrolases"/>
    <property type="match status" value="1"/>
</dbReference>
<evidence type="ECO:0000259" key="1">
    <source>
        <dbReference type="Pfam" id="PF00485"/>
    </source>
</evidence>
<sequence>MASFKITFPDGTQKEFVNPVSAREMVQYFPACPAPIVGIKVNNLVVPLNKTIDVQSNIEPVTLADREGSNFYRRTLCLILAAAAKELYPGLRLLMGHSLDYGYYYTLEGKNSSKVDFKAIKAKMDEMVAQDMPIDTRWLSYEEALEKFEHSNQPETHRLLNYTSKPRILINRLGSYEDLYFQPLMDRIGEVKVFDVMPYEDGFLLRFPRTSSPTKLSEFKDIPHLFEIYKEYKQWGKLVGVSSVGQLNDLITSRKIKDYVEITEILQNNKLAEIAKKITAKKTARVILIAGPSSSGKTTSAKKLSMQLKVLGYIPKVISLDDFYLGIAKAPKKEDGRPDFECVEALDIELLNDVLLRLFNGETVEMPSYDFKVSARRPEGKMFTPEQNTIFILEGIHALNNKLTAKIDESLKFKVYLSALTQLNLDDHNRIPTSDNRLIRRIVRDAQFRGSPAARTIGMWGDVRSGESKYIFPFQGNADAVFNTALDYELSVLKVYAEPLLKAVKPNQKEYNEASRLLTFLGNFLPLPASFVHGQSILREFIGDSDFSYS</sequence>
<dbReference type="SUPFAM" id="SSF55186">
    <property type="entry name" value="ThrRS/AlaRS common domain"/>
    <property type="match status" value="1"/>
</dbReference>
<protein>
    <recommendedName>
        <fullName evidence="1">Phosphoribulokinase/uridine kinase domain-containing protein</fullName>
    </recommendedName>
</protein>
<dbReference type="PANTHER" id="PTHR10285">
    <property type="entry name" value="URIDINE KINASE"/>
    <property type="match status" value="1"/>
</dbReference>
<dbReference type="Proteomes" id="UP000011705">
    <property type="component" value="Chromosome"/>
</dbReference>
<dbReference type="AlphaFoldDB" id="A0A0E2E656"/>
<feature type="domain" description="Phosphoribulokinase/uridine kinase" evidence="1">
    <location>
        <begin position="286"/>
        <end position="484"/>
    </location>
</feature>
<dbReference type="CDD" id="cd02028">
    <property type="entry name" value="UMPK_like"/>
    <property type="match status" value="1"/>
</dbReference>
<dbReference type="EMBL" id="AGDV01000009">
    <property type="protein sequence ID" value="EMB34230.1"/>
    <property type="molecule type" value="Genomic_DNA"/>
</dbReference>
<dbReference type="PATRIC" id="fig|999432.5.peg.1018"/>
<reference evidence="2" key="1">
    <citation type="submission" date="2012-01" db="EMBL/GenBank/DDBJ databases">
        <title>The Genome Sequence of Treponema denticola H-22.</title>
        <authorList>
            <consortium name="The Broad Institute Genome Sequencing Platform"/>
            <person name="Earl A."/>
            <person name="Ward D."/>
            <person name="Feldgarden M."/>
            <person name="Gevers D."/>
            <person name="Blanton J.M."/>
            <person name="Fenno C.J."/>
            <person name="Baranova O.V."/>
            <person name="Mathney J."/>
            <person name="Dewhirst F.E."/>
            <person name="Izard J."/>
            <person name="Young S.K."/>
            <person name="Zeng Q."/>
            <person name="Gargeya S."/>
            <person name="Fitzgerald M."/>
            <person name="Haas B."/>
            <person name="Abouelleil A."/>
            <person name="Alvarado L."/>
            <person name="Arachchi H.M."/>
            <person name="Berlin A."/>
            <person name="Chapman S.B."/>
            <person name="Gearin G."/>
            <person name="Goldberg J."/>
            <person name="Griggs A."/>
            <person name="Gujja S."/>
            <person name="Hansen M."/>
            <person name="Heiman D."/>
            <person name="Howarth C."/>
            <person name="Larimer J."/>
            <person name="Lui A."/>
            <person name="MacDonald P.J.P."/>
            <person name="McCowen C."/>
            <person name="Montmayeur A."/>
            <person name="Murphy C."/>
            <person name="Neiman D."/>
            <person name="Pearson M."/>
            <person name="Priest M."/>
            <person name="Roberts A."/>
            <person name="Saif S."/>
            <person name="Shea T."/>
            <person name="Sisk P."/>
            <person name="Stolte C."/>
            <person name="Sykes S."/>
            <person name="Wortman J."/>
            <person name="Nusbaum C."/>
            <person name="Birren B."/>
        </authorList>
    </citation>
    <scope>NUCLEOTIDE SEQUENCE [LARGE SCALE GENOMIC DNA]</scope>
    <source>
        <strain evidence="2">H-22</strain>
    </source>
</reference>